<name>A0A3Q9UTH7_9MICO</name>
<dbReference type="Proteomes" id="UP000285317">
    <property type="component" value="Chromosome"/>
</dbReference>
<evidence type="ECO:0000313" key="3">
    <source>
        <dbReference type="Proteomes" id="UP000285317"/>
    </source>
</evidence>
<feature type="compositionally biased region" description="Basic residues" evidence="1">
    <location>
        <begin position="98"/>
        <end position="108"/>
    </location>
</feature>
<evidence type="ECO:0000313" key="2">
    <source>
        <dbReference type="EMBL" id="AZZ52812.1"/>
    </source>
</evidence>
<organism evidence="2 3">
    <name type="scientific">Rathayibacter festucae DSM 15932</name>
    <dbReference type="NCBI Taxonomy" id="1328866"/>
    <lineage>
        <taxon>Bacteria</taxon>
        <taxon>Bacillati</taxon>
        <taxon>Actinomycetota</taxon>
        <taxon>Actinomycetes</taxon>
        <taxon>Micrococcales</taxon>
        <taxon>Microbacteriaceae</taxon>
        <taxon>Rathayibacter</taxon>
    </lineage>
</organism>
<feature type="region of interest" description="Disordered" evidence="1">
    <location>
        <begin position="1"/>
        <end position="38"/>
    </location>
</feature>
<dbReference type="KEGG" id="rfs:C1I64_12680"/>
<proteinExistence type="predicted"/>
<feature type="compositionally biased region" description="Acidic residues" evidence="1">
    <location>
        <begin position="28"/>
        <end position="38"/>
    </location>
</feature>
<dbReference type="RefSeq" id="WP_127887442.1">
    <property type="nucleotide sequence ID" value="NZ_CP028137.1"/>
</dbReference>
<accession>A0A3Q9UTH7</accession>
<dbReference type="EMBL" id="CP028137">
    <property type="protein sequence ID" value="AZZ52812.1"/>
    <property type="molecule type" value="Genomic_DNA"/>
</dbReference>
<feature type="compositionally biased region" description="Basic and acidic residues" evidence="1">
    <location>
        <begin position="1"/>
        <end position="10"/>
    </location>
</feature>
<feature type="region of interest" description="Disordered" evidence="1">
    <location>
        <begin position="76"/>
        <end position="108"/>
    </location>
</feature>
<reference evidence="2 3" key="1">
    <citation type="submission" date="2018-03" db="EMBL/GenBank/DDBJ databases">
        <title>Bacteriophage NCPPB3778 and a type I-E CRISPR drive the evolution of the US Biological Select Agent, Rathayibacter toxicus.</title>
        <authorList>
            <person name="Davis E.W.II."/>
            <person name="Tabima J.F."/>
            <person name="Weisberg A.J."/>
            <person name="Dantas Lopes L."/>
            <person name="Wiseman M.S."/>
            <person name="Wiseman M.S."/>
            <person name="Pupko T."/>
            <person name="Belcher M.S."/>
            <person name="Sechler A.J."/>
            <person name="Tancos M.A."/>
            <person name="Schroeder B.K."/>
            <person name="Murray T.D."/>
            <person name="Luster D.G."/>
            <person name="Schneider W.L."/>
            <person name="Rogers E."/>
            <person name="Andreote F.D."/>
            <person name="Grunwald N.J."/>
            <person name="Putnam M.L."/>
            <person name="Chang J.H."/>
        </authorList>
    </citation>
    <scope>NUCLEOTIDE SEQUENCE [LARGE SCALE GENOMIC DNA]</scope>
    <source>
        <strain evidence="2 3">DSM 15932</strain>
    </source>
</reference>
<gene>
    <name evidence="2" type="ORF">C1I64_12680</name>
</gene>
<evidence type="ECO:0000256" key="1">
    <source>
        <dbReference type="SAM" id="MobiDB-lite"/>
    </source>
</evidence>
<sequence>MRHNLHRDAARALANAERLLHQPNQWIDPDEDRDEDEQLNLSPEGRAFIASVTRHALDHPGDRLGLRELLNQHLVANGGRPLAPKKPPADPGADHRPSGHHHQQKEAW</sequence>
<dbReference type="AlphaFoldDB" id="A0A3Q9UTH7"/>
<protein>
    <submittedName>
        <fullName evidence="2">Uncharacterized protein</fullName>
    </submittedName>
</protein>